<dbReference type="InterPro" id="IPR050171">
    <property type="entry name" value="MFS_Transporters"/>
</dbReference>
<sequence length="518" mass="51860">MGDTARRSDRVHGWAAGLARGPAEVLDFLLPLWAGAALGLSPTAIGVLVAAETFVSFLVRPVAGVLADRLRRTRVAAAGAAVSAVSLAGYATATGFATALVVAVVGGAGGALFWVALRARVAQDAPEDPAVFARLFSAEGTGTWVAFVAALTLLPGIDASGVFLGGAAACVVAAAVLAVAGDDPATAPAPAAGWGPATRRLRPLLLVVGVIAAAEGAVSLVLLLHLQHRFALDVGEIALVFLPGFVVYSLAPEYLHGVVGRIGRRRAMTVAPVCSGVFALTLAWAPTVWVIAVAWVLAAASFAVAVPIEQAVVAETSGLGPGRAMAVYETATLAGVTVGALAAGPLYDAGGLVVVCLAAAVLLAGTAPLARRALGRVGAADRPVPVGAAGTGSPPPAAVPEPDRPARGGDGPPSTPGPDARGAAASRPSARGWYAHLGVYLVAQAGLAVAGVSWPVEALLSGPHPAEWFWNSSGDLLLDAGRIWTLVLVLDGVWSGGRVLLSRRRAAPGPGAPSRPGR</sequence>
<evidence type="ECO:0000256" key="8">
    <source>
        <dbReference type="SAM" id="Phobius"/>
    </source>
</evidence>
<feature type="transmembrane region" description="Helical" evidence="8">
    <location>
        <begin position="237"/>
        <end position="255"/>
    </location>
</feature>
<dbReference type="SUPFAM" id="SSF103473">
    <property type="entry name" value="MFS general substrate transporter"/>
    <property type="match status" value="1"/>
</dbReference>
<gene>
    <name evidence="9" type="ORF">WJX68_18840</name>
</gene>
<feature type="transmembrane region" description="Helical" evidence="8">
    <location>
        <begin position="131"/>
        <end position="154"/>
    </location>
</feature>
<dbReference type="Proteomes" id="UP001364211">
    <property type="component" value="Unassembled WGS sequence"/>
</dbReference>
<dbReference type="InterPro" id="IPR011701">
    <property type="entry name" value="MFS"/>
</dbReference>
<keyword evidence="5 8" id="KW-1133">Transmembrane helix</keyword>
<feature type="transmembrane region" description="Helical" evidence="8">
    <location>
        <begin position="476"/>
        <end position="494"/>
    </location>
</feature>
<comment type="caution">
    <text evidence="9">The sequence shown here is derived from an EMBL/GenBank/DDBJ whole genome shotgun (WGS) entry which is preliminary data.</text>
</comment>
<keyword evidence="2" id="KW-0813">Transport</keyword>
<organism evidence="9 10">
    <name type="scientific">Pseudonocardia spirodelae</name>
    <dbReference type="NCBI Taxonomy" id="3133431"/>
    <lineage>
        <taxon>Bacteria</taxon>
        <taxon>Bacillati</taxon>
        <taxon>Actinomycetota</taxon>
        <taxon>Actinomycetes</taxon>
        <taxon>Pseudonocardiales</taxon>
        <taxon>Pseudonocardiaceae</taxon>
        <taxon>Pseudonocardia</taxon>
    </lineage>
</organism>
<dbReference type="EMBL" id="JBBJUP010000016">
    <property type="protein sequence ID" value="MEJ8281006.1"/>
    <property type="molecule type" value="Genomic_DNA"/>
</dbReference>
<feature type="transmembrane region" description="Helical" evidence="8">
    <location>
        <begin position="349"/>
        <end position="370"/>
    </location>
</feature>
<feature type="transmembrane region" description="Helical" evidence="8">
    <location>
        <begin position="437"/>
        <end position="456"/>
    </location>
</feature>
<feature type="transmembrane region" description="Helical" evidence="8">
    <location>
        <begin position="99"/>
        <end position="119"/>
    </location>
</feature>
<name>A0ABU8TAL4_9PSEU</name>
<dbReference type="RefSeq" id="WP_340292800.1">
    <property type="nucleotide sequence ID" value="NZ_JBBJUP010000016.1"/>
</dbReference>
<keyword evidence="6 8" id="KW-0472">Membrane</keyword>
<feature type="transmembrane region" description="Helical" evidence="8">
    <location>
        <begin position="32"/>
        <end position="55"/>
    </location>
</feature>
<protein>
    <submittedName>
        <fullName evidence="9">MFS transporter</fullName>
    </submittedName>
</protein>
<evidence type="ECO:0000256" key="3">
    <source>
        <dbReference type="ARBA" id="ARBA00022475"/>
    </source>
</evidence>
<comment type="subcellular location">
    <subcellularLocation>
        <location evidence="1">Cell membrane</location>
        <topology evidence="1">Multi-pass membrane protein</topology>
    </subcellularLocation>
</comment>
<keyword evidence="3" id="KW-1003">Cell membrane</keyword>
<dbReference type="Pfam" id="PF07690">
    <property type="entry name" value="MFS_1"/>
    <property type="match status" value="2"/>
</dbReference>
<evidence type="ECO:0000256" key="4">
    <source>
        <dbReference type="ARBA" id="ARBA00022692"/>
    </source>
</evidence>
<evidence type="ECO:0000256" key="7">
    <source>
        <dbReference type="SAM" id="MobiDB-lite"/>
    </source>
</evidence>
<evidence type="ECO:0000313" key="10">
    <source>
        <dbReference type="Proteomes" id="UP001364211"/>
    </source>
</evidence>
<reference evidence="9 10" key="1">
    <citation type="submission" date="2024-03" db="EMBL/GenBank/DDBJ databases">
        <title>Draft genome sequence of Pseudonocardia sp. DW16-2.</title>
        <authorList>
            <person name="Duangmal K."/>
        </authorList>
    </citation>
    <scope>NUCLEOTIDE SEQUENCE [LARGE SCALE GENOMIC DNA]</scope>
    <source>
        <strain evidence="9 10">DW16-2</strain>
    </source>
</reference>
<feature type="transmembrane region" description="Helical" evidence="8">
    <location>
        <begin position="267"/>
        <end position="285"/>
    </location>
</feature>
<dbReference type="InterPro" id="IPR036259">
    <property type="entry name" value="MFS_trans_sf"/>
</dbReference>
<feature type="transmembrane region" description="Helical" evidence="8">
    <location>
        <begin position="160"/>
        <end position="180"/>
    </location>
</feature>
<evidence type="ECO:0000313" key="9">
    <source>
        <dbReference type="EMBL" id="MEJ8281006.1"/>
    </source>
</evidence>
<dbReference type="PANTHER" id="PTHR23517:SF13">
    <property type="entry name" value="MAJOR FACILITATOR SUPERFAMILY MFS_1"/>
    <property type="match status" value="1"/>
</dbReference>
<feature type="region of interest" description="Disordered" evidence="7">
    <location>
        <begin position="385"/>
        <end position="425"/>
    </location>
</feature>
<feature type="transmembrane region" description="Helical" evidence="8">
    <location>
        <begin position="201"/>
        <end position="225"/>
    </location>
</feature>
<evidence type="ECO:0000256" key="1">
    <source>
        <dbReference type="ARBA" id="ARBA00004651"/>
    </source>
</evidence>
<evidence type="ECO:0000256" key="2">
    <source>
        <dbReference type="ARBA" id="ARBA00022448"/>
    </source>
</evidence>
<keyword evidence="10" id="KW-1185">Reference proteome</keyword>
<evidence type="ECO:0000256" key="6">
    <source>
        <dbReference type="ARBA" id="ARBA00023136"/>
    </source>
</evidence>
<dbReference type="PANTHER" id="PTHR23517">
    <property type="entry name" value="RESISTANCE PROTEIN MDTM, PUTATIVE-RELATED-RELATED"/>
    <property type="match status" value="1"/>
</dbReference>
<dbReference type="Gene3D" id="1.20.1250.20">
    <property type="entry name" value="MFS general substrate transporter like domains"/>
    <property type="match status" value="2"/>
</dbReference>
<accession>A0ABU8TAL4</accession>
<keyword evidence="4 8" id="KW-0812">Transmembrane</keyword>
<proteinExistence type="predicted"/>
<evidence type="ECO:0000256" key="5">
    <source>
        <dbReference type="ARBA" id="ARBA00022989"/>
    </source>
</evidence>